<gene>
    <name evidence="3" type="ORF">FHS99_000212</name>
</gene>
<protein>
    <submittedName>
        <fullName evidence="3">Uncharacterized protein</fullName>
    </submittedName>
</protein>
<keyword evidence="2" id="KW-0812">Transmembrane</keyword>
<keyword evidence="4" id="KW-1185">Reference proteome</keyword>
<accession>A0A7W9EZY5</accession>
<organism evidence="3 4">
    <name type="scientific">Sphingomonas prati</name>
    <dbReference type="NCBI Taxonomy" id="1843237"/>
    <lineage>
        <taxon>Bacteria</taxon>
        <taxon>Pseudomonadati</taxon>
        <taxon>Pseudomonadota</taxon>
        <taxon>Alphaproteobacteria</taxon>
        <taxon>Sphingomonadales</taxon>
        <taxon>Sphingomonadaceae</taxon>
        <taxon>Sphingomonas</taxon>
    </lineage>
</organism>
<evidence type="ECO:0000313" key="3">
    <source>
        <dbReference type="EMBL" id="MBB5727756.1"/>
    </source>
</evidence>
<evidence type="ECO:0000256" key="1">
    <source>
        <dbReference type="SAM" id="MobiDB-lite"/>
    </source>
</evidence>
<keyword evidence="2" id="KW-1133">Transmembrane helix</keyword>
<sequence length="62" mass="6268">MTGRPDGAPGRGARILYAVVVGVLLLTIAVAVFAYIESHPAPERGSAQLPAQAAEGSGLPAR</sequence>
<keyword evidence="2" id="KW-0472">Membrane</keyword>
<reference evidence="3 4" key="1">
    <citation type="submission" date="2020-08" db="EMBL/GenBank/DDBJ databases">
        <title>Genomic Encyclopedia of Type Strains, Phase IV (KMG-IV): sequencing the most valuable type-strain genomes for metagenomic binning, comparative biology and taxonomic classification.</title>
        <authorList>
            <person name="Goeker M."/>
        </authorList>
    </citation>
    <scope>NUCLEOTIDE SEQUENCE [LARGE SCALE GENOMIC DNA]</scope>
    <source>
        <strain evidence="3 4">DSM 103336</strain>
    </source>
</reference>
<evidence type="ECO:0000256" key="2">
    <source>
        <dbReference type="SAM" id="Phobius"/>
    </source>
</evidence>
<feature type="region of interest" description="Disordered" evidence="1">
    <location>
        <begin position="42"/>
        <end position="62"/>
    </location>
</feature>
<comment type="caution">
    <text evidence="3">The sequence shown here is derived from an EMBL/GenBank/DDBJ whole genome shotgun (WGS) entry which is preliminary data.</text>
</comment>
<proteinExistence type="predicted"/>
<dbReference type="RefSeq" id="WP_157175231.1">
    <property type="nucleotide sequence ID" value="NZ_BMJP01000001.1"/>
</dbReference>
<evidence type="ECO:0000313" key="4">
    <source>
        <dbReference type="Proteomes" id="UP000546701"/>
    </source>
</evidence>
<dbReference type="AlphaFoldDB" id="A0A7W9EZY5"/>
<feature type="transmembrane region" description="Helical" evidence="2">
    <location>
        <begin position="15"/>
        <end position="36"/>
    </location>
</feature>
<name>A0A7W9EZY5_9SPHN</name>
<dbReference type="EMBL" id="JACIJR010000001">
    <property type="protein sequence ID" value="MBB5727756.1"/>
    <property type="molecule type" value="Genomic_DNA"/>
</dbReference>
<dbReference type="Proteomes" id="UP000546701">
    <property type="component" value="Unassembled WGS sequence"/>
</dbReference>